<evidence type="ECO:0000313" key="2">
    <source>
        <dbReference type="EMBL" id="BBK22007.1"/>
    </source>
</evidence>
<dbReference type="KEGG" id="aarg:Aargi30884_09100"/>
<feature type="transmembrane region" description="Helical" evidence="1">
    <location>
        <begin position="82"/>
        <end position="99"/>
    </location>
</feature>
<keyword evidence="1" id="KW-0812">Transmembrane</keyword>
<feature type="transmembrane region" description="Helical" evidence="1">
    <location>
        <begin position="7"/>
        <end position="26"/>
    </location>
</feature>
<protein>
    <recommendedName>
        <fullName evidence="4">Sporulation factor SpoIIGA</fullName>
    </recommendedName>
</protein>
<organism evidence="2 3">
    <name type="scientific">Amedibacterium intestinale</name>
    <dbReference type="NCBI Taxonomy" id="2583452"/>
    <lineage>
        <taxon>Bacteria</taxon>
        <taxon>Bacillati</taxon>
        <taxon>Bacillota</taxon>
        <taxon>Erysipelotrichia</taxon>
        <taxon>Erysipelotrichales</taxon>
        <taxon>Erysipelotrichaceae</taxon>
        <taxon>Amedibacterium</taxon>
    </lineage>
</organism>
<feature type="transmembrane region" description="Helical" evidence="1">
    <location>
        <begin position="54"/>
        <end position="75"/>
    </location>
</feature>
<evidence type="ECO:0000313" key="3">
    <source>
        <dbReference type="Proteomes" id="UP000464754"/>
    </source>
</evidence>
<gene>
    <name evidence="2" type="ORF">Aargi30884_09100</name>
</gene>
<feature type="transmembrane region" description="Helical" evidence="1">
    <location>
        <begin position="105"/>
        <end position="128"/>
    </location>
</feature>
<reference evidence="3" key="1">
    <citation type="submission" date="2019-05" db="EMBL/GenBank/DDBJ databases">
        <title>Complete genome sequencing of Absiella argi strain JCM 30884.</title>
        <authorList>
            <person name="Sakamoto M."/>
            <person name="Murakami T."/>
            <person name="Mori H."/>
        </authorList>
    </citation>
    <scope>NUCLEOTIDE SEQUENCE [LARGE SCALE GENOMIC DNA]</scope>
    <source>
        <strain evidence="3">JCM 30884</strain>
    </source>
</reference>
<sequence>MESYIEVTFLTNGFIILLSVQIAQYITLRPVDTKNSICYALLISLFSVMLWEKWSVYMLITLELLFCLTLFKYAIKTWIFAYLYRWLLMLTCFVVWQGSFHNLTWFVPIHCPFLYIWIGCSFTFLLLYKKWNLWVAKRSCLYTIYVLTSLGWKKMKGYLDSGNLLQENGLPVLFLHKKYGSVFKDKDIHYIQMEGISYSNTIETIQTQVYLAGCQKHEVYICLQQEIKLPMHAQVLLNMNLMMMG</sequence>
<keyword evidence="3" id="KW-1185">Reference proteome</keyword>
<evidence type="ECO:0000256" key="1">
    <source>
        <dbReference type="SAM" id="Phobius"/>
    </source>
</evidence>
<accession>A0A6N4TH03</accession>
<name>A0A6N4TH03_9FIRM</name>
<evidence type="ECO:0008006" key="4">
    <source>
        <dbReference type="Google" id="ProtNLM"/>
    </source>
</evidence>
<proteinExistence type="predicted"/>
<dbReference type="AlphaFoldDB" id="A0A6N4TH03"/>
<dbReference type="Proteomes" id="UP000464754">
    <property type="component" value="Chromosome"/>
</dbReference>
<keyword evidence="1" id="KW-1133">Transmembrane helix</keyword>
<dbReference type="RefSeq" id="WP_115715213.1">
    <property type="nucleotide sequence ID" value="NZ_AP019695.1"/>
</dbReference>
<keyword evidence="1" id="KW-0472">Membrane</keyword>
<dbReference type="EMBL" id="AP019695">
    <property type="protein sequence ID" value="BBK22007.1"/>
    <property type="molecule type" value="Genomic_DNA"/>
</dbReference>